<evidence type="ECO:0000256" key="1">
    <source>
        <dbReference type="ARBA" id="ARBA00023125"/>
    </source>
</evidence>
<proteinExistence type="predicted"/>
<evidence type="ECO:0000313" key="4">
    <source>
        <dbReference type="EMBL" id="QAY72979.1"/>
    </source>
</evidence>
<dbReference type="InterPro" id="IPR001647">
    <property type="entry name" value="HTH_TetR"/>
</dbReference>
<dbReference type="SUPFAM" id="SSF46689">
    <property type="entry name" value="Homeodomain-like"/>
    <property type="match status" value="1"/>
</dbReference>
<organism evidence="4 5">
    <name type="scientific">Agromyces protaetiae</name>
    <dbReference type="NCBI Taxonomy" id="2509455"/>
    <lineage>
        <taxon>Bacteria</taxon>
        <taxon>Bacillati</taxon>
        <taxon>Actinomycetota</taxon>
        <taxon>Actinomycetes</taxon>
        <taxon>Micrococcales</taxon>
        <taxon>Microbacteriaceae</taxon>
        <taxon>Agromyces</taxon>
    </lineage>
</organism>
<reference evidence="4 5" key="1">
    <citation type="submission" date="2019-01" db="EMBL/GenBank/DDBJ databases">
        <title>Genome sequencing of strain FW100M-8.</title>
        <authorList>
            <person name="Heo J."/>
            <person name="Kim S.-J."/>
            <person name="Kim J.-S."/>
            <person name="Hong S.-B."/>
            <person name="Kwon S.-W."/>
        </authorList>
    </citation>
    <scope>NUCLEOTIDE SEQUENCE [LARGE SCALE GENOMIC DNA]</scope>
    <source>
        <strain evidence="4 5">FW100M-8</strain>
    </source>
</reference>
<dbReference type="EMBL" id="CP035491">
    <property type="protein sequence ID" value="QAY72979.1"/>
    <property type="molecule type" value="Genomic_DNA"/>
</dbReference>
<dbReference type="KEGG" id="agf:ET445_06095"/>
<feature type="domain" description="HTH tetR-type" evidence="3">
    <location>
        <begin position="1"/>
        <end position="34"/>
    </location>
</feature>
<keyword evidence="5" id="KW-1185">Reference proteome</keyword>
<gene>
    <name evidence="4" type="ORF">ET445_06095</name>
</gene>
<protein>
    <submittedName>
        <fullName evidence="4">TetR/AcrR family transcriptional regulator</fullName>
    </submittedName>
</protein>
<comment type="caution">
    <text evidence="2">Lacks conserved residue(s) required for the propagation of feature annotation.</text>
</comment>
<evidence type="ECO:0000259" key="3">
    <source>
        <dbReference type="PROSITE" id="PS50977"/>
    </source>
</evidence>
<dbReference type="GO" id="GO:0003677">
    <property type="term" value="F:DNA binding"/>
    <property type="evidence" value="ECO:0007669"/>
    <property type="project" value="UniProtKB-UniRule"/>
</dbReference>
<evidence type="ECO:0000313" key="5">
    <source>
        <dbReference type="Proteomes" id="UP000291259"/>
    </source>
</evidence>
<sequence length="155" mass="16010">MTAEAGTAAGSIYLYFASKDAVIRAAIEASVDRIGALIEAIPADGAASDAPRRYRRAVLTTVAAAERTPDGVNLFALAVQGWSHAQTDAATQAAIAERYGSILAHWASVAQGWGLSPARAEAYAAALGAVVLGYVVERALLAEPEVEVVLSALDE</sequence>
<accession>A0A4P6FF13</accession>
<dbReference type="AlphaFoldDB" id="A0A4P6FF13"/>
<dbReference type="InterPro" id="IPR009057">
    <property type="entry name" value="Homeodomain-like_sf"/>
</dbReference>
<evidence type="ECO:0000256" key="2">
    <source>
        <dbReference type="PROSITE-ProRule" id="PRU00335"/>
    </source>
</evidence>
<dbReference type="OrthoDB" id="5242390at2"/>
<dbReference type="Proteomes" id="UP000291259">
    <property type="component" value="Chromosome"/>
</dbReference>
<dbReference type="Gene3D" id="1.10.357.10">
    <property type="entry name" value="Tetracycline Repressor, domain 2"/>
    <property type="match status" value="1"/>
</dbReference>
<keyword evidence="1 2" id="KW-0238">DNA-binding</keyword>
<dbReference type="PROSITE" id="PS50977">
    <property type="entry name" value="HTH_TETR_2"/>
    <property type="match status" value="1"/>
</dbReference>
<dbReference type="Pfam" id="PF00440">
    <property type="entry name" value="TetR_N"/>
    <property type="match status" value="1"/>
</dbReference>
<name>A0A4P6FF13_9MICO</name>